<keyword evidence="1" id="KW-0472">Membrane</keyword>
<accession>A0ABS9KB78</accession>
<sequence length="135" mass="16075">MEDTSKEKNNEKAFRQVMIWSGVLFVAAILFGFLYRVIYPVELYLDENEYQTRVFVESETRAWQKPDSSSTLIGTYDAGAILYALETVDEFYLVRPFVISEVDSVWIPKDSTTSYTSEEYRRWQYEEERRKFDLE</sequence>
<keyword evidence="1" id="KW-1133">Transmembrane helix</keyword>
<evidence type="ECO:0000313" key="3">
    <source>
        <dbReference type="Proteomes" id="UP001165366"/>
    </source>
</evidence>
<dbReference type="RefSeq" id="WP_237852968.1">
    <property type="nucleotide sequence ID" value="NZ_JAKLWS010000005.1"/>
</dbReference>
<evidence type="ECO:0000313" key="2">
    <source>
        <dbReference type="EMBL" id="MCG2588124.1"/>
    </source>
</evidence>
<organism evidence="2 3">
    <name type="scientific">Rhodohalobacter sulfatireducens</name>
    <dbReference type="NCBI Taxonomy" id="2911366"/>
    <lineage>
        <taxon>Bacteria</taxon>
        <taxon>Pseudomonadati</taxon>
        <taxon>Balneolota</taxon>
        <taxon>Balneolia</taxon>
        <taxon>Balneolales</taxon>
        <taxon>Balneolaceae</taxon>
        <taxon>Rhodohalobacter</taxon>
    </lineage>
</organism>
<reference evidence="2" key="1">
    <citation type="submission" date="2022-01" db="EMBL/GenBank/DDBJ databases">
        <authorList>
            <person name="Wang Y."/>
        </authorList>
    </citation>
    <scope>NUCLEOTIDE SEQUENCE</scope>
    <source>
        <strain evidence="2">WB101</strain>
    </source>
</reference>
<keyword evidence="3" id="KW-1185">Reference proteome</keyword>
<reference evidence="2" key="2">
    <citation type="submission" date="2024-05" db="EMBL/GenBank/DDBJ databases">
        <title>Rhodohalobacter halophilus gen. nov., sp. nov., a moderately halophilic member of the family Balneolaceae.</title>
        <authorList>
            <person name="Xia J."/>
        </authorList>
    </citation>
    <scope>NUCLEOTIDE SEQUENCE</scope>
    <source>
        <strain evidence="2">WB101</strain>
    </source>
</reference>
<comment type="caution">
    <text evidence="2">The sequence shown here is derived from an EMBL/GenBank/DDBJ whole genome shotgun (WGS) entry which is preliminary data.</text>
</comment>
<feature type="transmembrane region" description="Helical" evidence="1">
    <location>
        <begin position="17"/>
        <end position="38"/>
    </location>
</feature>
<name>A0ABS9KB78_9BACT</name>
<evidence type="ECO:0000256" key="1">
    <source>
        <dbReference type="SAM" id="Phobius"/>
    </source>
</evidence>
<proteinExistence type="predicted"/>
<gene>
    <name evidence="2" type="ORF">L6773_06075</name>
</gene>
<dbReference type="Proteomes" id="UP001165366">
    <property type="component" value="Unassembled WGS sequence"/>
</dbReference>
<dbReference type="EMBL" id="JAKLWS010000005">
    <property type="protein sequence ID" value="MCG2588124.1"/>
    <property type="molecule type" value="Genomic_DNA"/>
</dbReference>
<protein>
    <submittedName>
        <fullName evidence="2">Uncharacterized protein</fullName>
    </submittedName>
</protein>
<keyword evidence="1" id="KW-0812">Transmembrane</keyword>